<keyword evidence="8" id="KW-1185">Reference proteome</keyword>
<evidence type="ECO:0000313" key="8">
    <source>
        <dbReference type="Proteomes" id="UP001498238"/>
    </source>
</evidence>
<dbReference type="Gene3D" id="1.10.357.10">
    <property type="entry name" value="Tetracycline Repressor, domain 2"/>
    <property type="match status" value="1"/>
</dbReference>
<gene>
    <name evidence="7" type="ORF">NCCP602_27090</name>
</gene>
<organism evidence="7 8">
    <name type="scientific">Brevibacterium metallidurans</name>
    <dbReference type="NCBI Taxonomy" id="1482676"/>
    <lineage>
        <taxon>Bacteria</taxon>
        <taxon>Bacillati</taxon>
        <taxon>Actinomycetota</taxon>
        <taxon>Actinomycetes</taxon>
        <taxon>Micrococcales</taxon>
        <taxon>Brevibacteriaceae</taxon>
        <taxon>Brevibacterium</taxon>
    </lineage>
</organism>
<dbReference type="PANTHER" id="PTHR30055:SF234">
    <property type="entry name" value="HTH-TYPE TRANSCRIPTIONAL REGULATOR BETI"/>
    <property type="match status" value="1"/>
</dbReference>
<proteinExistence type="predicted"/>
<evidence type="ECO:0000256" key="1">
    <source>
        <dbReference type="ARBA" id="ARBA00023015"/>
    </source>
</evidence>
<dbReference type="PANTHER" id="PTHR30055">
    <property type="entry name" value="HTH-TYPE TRANSCRIPTIONAL REGULATOR RUTR"/>
    <property type="match status" value="1"/>
</dbReference>
<dbReference type="InterPro" id="IPR001647">
    <property type="entry name" value="HTH_TetR"/>
</dbReference>
<evidence type="ECO:0000313" key="7">
    <source>
        <dbReference type="EMBL" id="GAA0036748.1"/>
    </source>
</evidence>
<evidence type="ECO:0000256" key="4">
    <source>
        <dbReference type="PROSITE-ProRule" id="PRU00335"/>
    </source>
</evidence>
<sequence>MPMSKRPSPAKTPTDPAESVTRDLAEARAETAASPGSASAGMGTAAPATEPKRTRRGRPGYDRETLINKATEVFVARGYDGTSMDTVARELGITKSAIYHHVTSKEELLRLAINRGTDALASAVESESHREDLSALDRLRHAVHSSVLILIEYHHSVTLLLRVRGNSAVERDALEQRRQIDMKIRALVAEAIAEGGVRADFPPGLVTRLLFGMVNSITEWYRPSYPVDPETIAEAVTAMAFAGLAIPRRE</sequence>
<dbReference type="Proteomes" id="UP001498238">
    <property type="component" value="Unassembled WGS sequence"/>
</dbReference>
<dbReference type="InterPro" id="IPR050109">
    <property type="entry name" value="HTH-type_TetR-like_transc_reg"/>
</dbReference>
<feature type="domain" description="HTH tetR-type" evidence="6">
    <location>
        <begin position="60"/>
        <end position="120"/>
    </location>
</feature>
<reference evidence="7 8" key="1">
    <citation type="submission" date="2024-01" db="EMBL/GenBank/DDBJ databases">
        <title>Characterization of antibiotic resistant novel bacterial strains and their environmental applications.</title>
        <authorList>
            <person name="Manzoor S."/>
            <person name="Abbas S."/>
            <person name="Arshad M."/>
            <person name="Ahmed I."/>
        </authorList>
    </citation>
    <scope>NUCLEOTIDE SEQUENCE [LARGE SCALE GENOMIC DNA]</scope>
    <source>
        <strain evidence="7 8">NCCP-602</strain>
    </source>
</reference>
<dbReference type="SUPFAM" id="SSF48498">
    <property type="entry name" value="Tetracyclin repressor-like, C-terminal domain"/>
    <property type="match status" value="1"/>
</dbReference>
<keyword evidence="1" id="KW-0805">Transcription regulation</keyword>
<dbReference type="Pfam" id="PF17932">
    <property type="entry name" value="TetR_C_24"/>
    <property type="match status" value="1"/>
</dbReference>
<feature type="compositionally biased region" description="Low complexity" evidence="5">
    <location>
        <begin position="30"/>
        <end position="49"/>
    </location>
</feature>
<comment type="caution">
    <text evidence="7">The sequence shown here is derived from an EMBL/GenBank/DDBJ whole genome shotgun (WGS) entry which is preliminary data.</text>
</comment>
<evidence type="ECO:0000256" key="2">
    <source>
        <dbReference type="ARBA" id="ARBA00023125"/>
    </source>
</evidence>
<keyword evidence="2 4" id="KW-0238">DNA-binding</keyword>
<protein>
    <submittedName>
        <fullName evidence="7">TetR/AcrR family transcriptional regulator</fullName>
    </submittedName>
</protein>
<name>A0ABN0SQN3_9MICO</name>
<keyword evidence="3" id="KW-0804">Transcription</keyword>
<dbReference type="Pfam" id="PF00440">
    <property type="entry name" value="TetR_N"/>
    <property type="match status" value="1"/>
</dbReference>
<evidence type="ECO:0000256" key="3">
    <source>
        <dbReference type="ARBA" id="ARBA00023163"/>
    </source>
</evidence>
<evidence type="ECO:0000259" key="6">
    <source>
        <dbReference type="PROSITE" id="PS50977"/>
    </source>
</evidence>
<dbReference type="InterPro" id="IPR036271">
    <property type="entry name" value="Tet_transcr_reg_TetR-rel_C_sf"/>
</dbReference>
<feature type="DNA-binding region" description="H-T-H motif" evidence="4">
    <location>
        <begin position="83"/>
        <end position="102"/>
    </location>
</feature>
<accession>A0ABN0SQN3</accession>
<dbReference type="PROSITE" id="PS50977">
    <property type="entry name" value="HTH_TETR_2"/>
    <property type="match status" value="1"/>
</dbReference>
<dbReference type="InterPro" id="IPR041490">
    <property type="entry name" value="KstR2_TetR_C"/>
</dbReference>
<feature type="region of interest" description="Disordered" evidence="5">
    <location>
        <begin position="1"/>
        <end position="64"/>
    </location>
</feature>
<dbReference type="SUPFAM" id="SSF46689">
    <property type="entry name" value="Homeodomain-like"/>
    <property type="match status" value="1"/>
</dbReference>
<evidence type="ECO:0000256" key="5">
    <source>
        <dbReference type="SAM" id="MobiDB-lite"/>
    </source>
</evidence>
<dbReference type="Gene3D" id="1.10.10.60">
    <property type="entry name" value="Homeodomain-like"/>
    <property type="match status" value="1"/>
</dbReference>
<dbReference type="InterPro" id="IPR009057">
    <property type="entry name" value="Homeodomain-like_sf"/>
</dbReference>
<dbReference type="PRINTS" id="PR00455">
    <property type="entry name" value="HTHTETR"/>
</dbReference>
<feature type="compositionally biased region" description="Basic and acidic residues" evidence="5">
    <location>
        <begin position="20"/>
        <end position="29"/>
    </location>
</feature>
<dbReference type="EMBL" id="BAAAAF010000012">
    <property type="protein sequence ID" value="GAA0036748.1"/>
    <property type="molecule type" value="Genomic_DNA"/>
</dbReference>